<evidence type="ECO:0000313" key="4">
    <source>
        <dbReference type="Proteomes" id="UP001321492"/>
    </source>
</evidence>
<dbReference type="EMBL" id="JASJEV010000008">
    <property type="protein sequence ID" value="MDJ1159301.1"/>
    <property type="molecule type" value="Genomic_DNA"/>
</dbReference>
<dbReference type="Proteomes" id="UP001321492">
    <property type="component" value="Unassembled WGS sequence"/>
</dbReference>
<protein>
    <recommendedName>
        <fullName evidence="5">Proteinase inhibitor I42 chagasin domain-containing protein</fullName>
    </recommendedName>
</protein>
<name>A0ABT7AIU2_9HYPH</name>
<organism evidence="3 4">
    <name type="scientific">Chelatococcus albus</name>
    <dbReference type="NCBI Taxonomy" id="3047466"/>
    <lineage>
        <taxon>Bacteria</taxon>
        <taxon>Pseudomonadati</taxon>
        <taxon>Pseudomonadota</taxon>
        <taxon>Alphaproteobacteria</taxon>
        <taxon>Hyphomicrobiales</taxon>
        <taxon>Chelatococcaceae</taxon>
        <taxon>Chelatococcus</taxon>
    </lineage>
</organism>
<keyword evidence="4" id="KW-1185">Reference proteome</keyword>
<dbReference type="Gene3D" id="2.60.40.2020">
    <property type="match status" value="1"/>
</dbReference>
<evidence type="ECO:0000256" key="2">
    <source>
        <dbReference type="ARBA" id="ARBA00022704"/>
    </source>
</evidence>
<evidence type="ECO:0008006" key="5">
    <source>
        <dbReference type="Google" id="ProtNLM"/>
    </source>
</evidence>
<accession>A0ABT7AIU2</accession>
<dbReference type="SUPFAM" id="SSF141066">
    <property type="entry name" value="ICP-like"/>
    <property type="match status" value="1"/>
</dbReference>
<evidence type="ECO:0000313" key="3">
    <source>
        <dbReference type="EMBL" id="MDJ1159301.1"/>
    </source>
</evidence>
<sequence length="104" mass="11455">MVDMVQEQPVRACPGDEIAIIGPREGVGGYSWRVRIDPRLGLVTARTVLRGDPSRPGEQAAEAAPKVRFVVTISGRHNGDVRLLLQRPWEKAPIRVVAYPITCD</sequence>
<dbReference type="InterPro" id="IPR036331">
    <property type="entry name" value="Chagasin-like_sf"/>
</dbReference>
<reference evidence="3 4" key="1">
    <citation type="submission" date="2023-05" db="EMBL/GenBank/DDBJ databases">
        <title>Chelatococcus sp. nov., a moderately thermophilic bacterium isolated from hot spring microbial mat.</title>
        <authorList>
            <person name="Hu C.-J."/>
            <person name="Li W.-J."/>
        </authorList>
    </citation>
    <scope>NUCLEOTIDE SEQUENCE [LARGE SCALE GENOMIC DNA]</scope>
    <source>
        <strain evidence="3 4">SYSU G07232</strain>
    </source>
</reference>
<keyword evidence="2" id="KW-0789">Thiol protease inhibitor</keyword>
<gene>
    <name evidence="3" type="ORF">QNA08_13760</name>
</gene>
<keyword evidence="1" id="KW-0646">Protease inhibitor</keyword>
<comment type="caution">
    <text evidence="3">The sequence shown here is derived from an EMBL/GenBank/DDBJ whole genome shotgun (WGS) entry which is preliminary data.</text>
</comment>
<dbReference type="RefSeq" id="WP_283741299.1">
    <property type="nucleotide sequence ID" value="NZ_JASJEV010000008.1"/>
</dbReference>
<proteinExistence type="predicted"/>
<evidence type="ECO:0000256" key="1">
    <source>
        <dbReference type="ARBA" id="ARBA00022690"/>
    </source>
</evidence>